<organism evidence="5 6">
    <name type="scientific">Paenalkalicoccus suaedae</name>
    <dbReference type="NCBI Taxonomy" id="2592382"/>
    <lineage>
        <taxon>Bacteria</taxon>
        <taxon>Bacillati</taxon>
        <taxon>Bacillota</taxon>
        <taxon>Bacilli</taxon>
        <taxon>Bacillales</taxon>
        <taxon>Bacillaceae</taxon>
        <taxon>Paenalkalicoccus</taxon>
    </lineage>
</organism>
<accession>A0A859FK42</accession>
<name>A0A859FK42_9BACI</name>
<keyword evidence="2 3" id="KW-0378">Hydrolase</keyword>
<dbReference type="GO" id="GO:0009264">
    <property type="term" value="P:deoxyribonucleotide catabolic process"/>
    <property type="evidence" value="ECO:0007669"/>
    <property type="project" value="InterPro"/>
</dbReference>
<sequence length="191" mass="22317">MPTYRFGIDIDGTVTDPGTFIPHLNEHFNKNLTLDDLVEYDLTRVLNVDEQSFARWMEEHEPMLYQKSVLANDAKSILHKWEKQFELFYISARPAKLHDITEEWFQAFNLPYDHIELLGSHNKIEAAKEHKVDLFLEDKHDNAVDIAEICQIPVILMNTPYNQMPVPTNVYRANSWQEANQIVSDLFAITK</sequence>
<reference evidence="6" key="1">
    <citation type="submission" date="2019-07" db="EMBL/GenBank/DDBJ databases">
        <title>Bacillus alkalisoli sp. nov. isolated from saline soil.</title>
        <authorList>
            <person name="Sun J.-Q."/>
            <person name="Xu L."/>
        </authorList>
    </citation>
    <scope>NUCLEOTIDE SEQUENCE [LARGE SCALE GENOMIC DNA]</scope>
    <source>
        <strain evidence="6">M4U3P1</strain>
    </source>
</reference>
<evidence type="ECO:0000313" key="5">
    <source>
        <dbReference type="EMBL" id="QKS73210.1"/>
    </source>
</evidence>
<dbReference type="Pfam" id="PF06941">
    <property type="entry name" value="NT5C"/>
    <property type="match status" value="1"/>
</dbReference>
<dbReference type="PANTHER" id="PTHR35134">
    <property type="entry name" value="NUCLEOTIDASE YQFW-RELATED"/>
    <property type="match status" value="1"/>
</dbReference>
<proteinExistence type="inferred from homology"/>
<dbReference type="SUPFAM" id="SSF56784">
    <property type="entry name" value="HAD-like"/>
    <property type="match status" value="1"/>
</dbReference>
<feature type="active site" description="Nucleophile" evidence="4">
    <location>
        <position position="9"/>
    </location>
</feature>
<dbReference type="EMBL" id="CP041372">
    <property type="protein sequence ID" value="QKS73210.1"/>
    <property type="molecule type" value="Genomic_DNA"/>
</dbReference>
<protein>
    <recommendedName>
        <fullName evidence="3">Nucleotidase</fullName>
        <ecNumber evidence="3">3.1.3.-</ecNumber>
    </recommendedName>
</protein>
<dbReference type="InterPro" id="IPR023214">
    <property type="entry name" value="HAD_sf"/>
</dbReference>
<dbReference type="PANTHER" id="PTHR35134:SF2">
    <property type="entry name" value="NUCLEOTIDASE YQFW-RELATED"/>
    <property type="match status" value="1"/>
</dbReference>
<dbReference type="InterPro" id="IPR052419">
    <property type="entry name" value="5_3-deoxyribonucleotidase-like"/>
</dbReference>
<dbReference type="Proteomes" id="UP000318138">
    <property type="component" value="Chromosome"/>
</dbReference>
<dbReference type="InterPro" id="IPR010708">
    <property type="entry name" value="5'(3')-deoxyribonucleotidase"/>
</dbReference>
<dbReference type="AlphaFoldDB" id="A0A859FK42"/>
<evidence type="ECO:0000256" key="1">
    <source>
        <dbReference type="ARBA" id="ARBA00009589"/>
    </source>
</evidence>
<dbReference type="GO" id="GO:0008253">
    <property type="term" value="F:5'-nucleotidase activity"/>
    <property type="evidence" value="ECO:0007669"/>
    <property type="project" value="InterPro"/>
</dbReference>
<evidence type="ECO:0000256" key="4">
    <source>
        <dbReference type="PIRSR" id="PIRSR610708-1"/>
    </source>
</evidence>
<dbReference type="KEGG" id="psua:FLK61_29640"/>
<evidence type="ECO:0000313" key="6">
    <source>
        <dbReference type="Proteomes" id="UP000318138"/>
    </source>
</evidence>
<dbReference type="EC" id="3.1.3.-" evidence="3"/>
<feature type="active site" description="Proton donor" evidence="4">
    <location>
        <position position="11"/>
    </location>
</feature>
<keyword evidence="6" id="KW-1185">Reference proteome</keyword>
<dbReference type="InterPro" id="IPR009206">
    <property type="entry name" value="Nucleotidase_putative"/>
</dbReference>
<evidence type="ECO:0000256" key="2">
    <source>
        <dbReference type="ARBA" id="ARBA00022801"/>
    </source>
</evidence>
<evidence type="ECO:0000256" key="3">
    <source>
        <dbReference type="PIRNR" id="PIRNR021362"/>
    </source>
</evidence>
<dbReference type="PIRSF" id="PIRSF021362">
    <property type="entry name" value="UCP021362_HAD"/>
    <property type="match status" value="1"/>
</dbReference>
<dbReference type="RefSeq" id="WP_176008928.1">
    <property type="nucleotide sequence ID" value="NZ_CP041372.2"/>
</dbReference>
<comment type="similarity">
    <text evidence="1 3">Belongs to the 5'(3')-deoxyribonucleotidase family.</text>
</comment>
<dbReference type="InterPro" id="IPR036412">
    <property type="entry name" value="HAD-like_sf"/>
</dbReference>
<dbReference type="Gene3D" id="3.40.50.1000">
    <property type="entry name" value="HAD superfamily/HAD-like"/>
    <property type="match status" value="1"/>
</dbReference>
<gene>
    <name evidence="5" type="ORF">FLK61_29640</name>
</gene>